<proteinExistence type="predicted"/>
<keyword evidence="3 6" id="KW-1133">Transmembrane helix</keyword>
<dbReference type="GO" id="GO:0016020">
    <property type="term" value="C:membrane"/>
    <property type="evidence" value="ECO:0007669"/>
    <property type="project" value="UniProtKB-SubCell"/>
</dbReference>
<dbReference type="InterPro" id="IPR001733">
    <property type="entry name" value="Peptidase_S26B"/>
</dbReference>
<dbReference type="KEGG" id="bko:CKF48_03500"/>
<evidence type="ECO:0000256" key="6">
    <source>
        <dbReference type="SAM" id="Phobius"/>
    </source>
</evidence>
<evidence type="ECO:0000256" key="5">
    <source>
        <dbReference type="NCBIfam" id="TIGR02228"/>
    </source>
</evidence>
<dbReference type="CDD" id="cd06462">
    <property type="entry name" value="Peptidase_S24_S26"/>
    <property type="match status" value="1"/>
</dbReference>
<dbReference type="GO" id="GO:0009003">
    <property type="term" value="F:signal peptidase activity"/>
    <property type="evidence" value="ECO:0007669"/>
    <property type="project" value="UniProtKB-EC"/>
</dbReference>
<dbReference type="EC" id="3.4.21.89" evidence="5"/>
<evidence type="ECO:0000256" key="4">
    <source>
        <dbReference type="ARBA" id="ARBA00023136"/>
    </source>
</evidence>
<dbReference type="GO" id="GO:0006465">
    <property type="term" value="P:signal peptide processing"/>
    <property type="evidence" value="ECO:0007669"/>
    <property type="project" value="UniProtKB-UniRule"/>
</dbReference>
<evidence type="ECO:0000256" key="2">
    <source>
        <dbReference type="ARBA" id="ARBA00022692"/>
    </source>
</evidence>
<evidence type="ECO:0000313" key="8">
    <source>
        <dbReference type="Proteomes" id="UP000215137"/>
    </source>
</evidence>
<evidence type="ECO:0000313" key="7">
    <source>
        <dbReference type="EMBL" id="ASV66471.1"/>
    </source>
</evidence>
<gene>
    <name evidence="7" type="ORF">CKF48_03500</name>
</gene>
<dbReference type="PANTHER" id="PTHR10806">
    <property type="entry name" value="SIGNAL PEPTIDASE COMPLEX CATALYTIC SUBUNIT SEC11"/>
    <property type="match status" value="1"/>
</dbReference>
<dbReference type="PANTHER" id="PTHR10806:SF6">
    <property type="entry name" value="SIGNAL PEPTIDASE COMPLEX CATALYTIC SUBUNIT SEC11"/>
    <property type="match status" value="1"/>
</dbReference>
<feature type="transmembrane region" description="Helical" evidence="6">
    <location>
        <begin position="7"/>
        <end position="28"/>
    </location>
</feature>
<dbReference type="EMBL" id="CP022983">
    <property type="protein sequence ID" value="ASV66471.1"/>
    <property type="molecule type" value="Genomic_DNA"/>
</dbReference>
<dbReference type="AlphaFoldDB" id="A0A248TE23"/>
<dbReference type="NCBIfam" id="TIGR02228">
    <property type="entry name" value="sigpep_I_arch"/>
    <property type="match status" value="1"/>
</dbReference>
<sequence length="206" mass="23178">MRKVISVIGNSLFVLLILLGVLSLYTLITSDQNQAKPPSLFGRSLLIVLTGSMEPSISPGDVVVVKQSTFNQINENDVITYRNGADFVTHRVTEVAKDESGSFFKTKGDANNTEDETKIRSEHLTGKVEWVLPKVGSIAEFLISPIGLSLMFFIVLAIIFSDKLFKRNKKIINEFEGRRVENKIIVKFIGIIINCYSYFWDSCLFF</sequence>
<organism evidence="7 8">
    <name type="scientific">Cytobacillus kochii</name>
    <dbReference type="NCBI Taxonomy" id="859143"/>
    <lineage>
        <taxon>Bacteria</taxon>
        <taxon>Bacillati</taxon>
        <taxon>Bacillota</taxon>
        <taxon>Bacilli</taxon>
        <taxon>Bacillales</taxon>
        <taxon>Bacillaceae</taxon>
        <taxon>Cytobacillus</taxon>
    </lineage>
</organism>
<dbReference type="PRINTS" id="PR00728">
    <property type="entry name" value="SIGNALPTASE"/>
</dbReference>
<dbReference type="GO" id="GO:0004252">
    <property type="term" value="F:serine-type endopeptidase activity"/>
    <property type="evidence" value="ECO:0007669"/>
    <property type="project" value="UniProtKB-UniRule"/>
</dbReference>
<dbReference type="SUPFAM" id="SSF51306">
    <property type="entry name" value="LexA/Signal peptidase"/>
    <property type="match status" value="1"/>
</dbReference>
<evidence type="ECO:0000256" key="3">
    <source>
        <dbReference type="ARBA" id="ARBA00022989"/>
    </source>
</evidence>
<keyword evidence="2 6" id="KW-0812">Transmembrane</keyword>
<protein>
    <recommendedName>
        <fullName evidence="5">Signal peptidase I</fullName>
        <ecNumber evidence="5">3.4.21.89</ecNumber>
    </recommendedName>
</protein>
<evidence type="ECO:0000256" key="1">
    <source>
        <dbReference type="ARBA" id="ARBA00004370"/>
    </source>
</evidence>
<keyword evidence="4 6" id="KW-0472">Membrane</keyword>
<dbReference type="Proteomes" id="UP000215137">
    <property type="component" value="Chromosome"/>
</dbReference>
<name>A0A248TE23_9BACI</name>
<accession>A0A248TE23</accession>
<reference evidence="7 8" key="1">
    <citation type="submission" date="2017-08" db="EMBL/GenBank/DDBJ databases">
        <title>Complete Genome Sequence of Bacillus kochii Oregon-R-modENCODE STRAIN BDGP4, isolated from Drosophila melanogaster gut.</title>
        <authorList>
            <person name="Wan K.H."/>
            <person name="Yu C."/>
            <person name="Park S."/>
            <person name="Hammonds A.S."/>
            <person name="Booth B.W."/>
            <person name="Celniker S.E."/>
        </authorList>
    </citation>
    <scope>NUCLEOTIDE SEQUENCE [LARGE SCALE GENOMIC DNA]</scope>
    <source>
        <strain evidence="7 8">BDGP4</strain>
    </source>
</reference>
<feature type="transmembrane region" description="Helical" evidence="6">
    <location>
        <begin position="141"/>
        <end position="160"/>
    </location>
</feature>
<comment type="subcellular location">
    <subcellularLocation>
        <location evidence="1">Membrane</location>
    </subcellularLocation>
</comment>
<keyword evidence="8" id="KW-1185">Reference proteome</keyword>
<dbReference type="InterPro" id="IPR036286">
    <property type="entry name" value="LexA/Signal_pep-like_sf"/>
</dbReference>